<feature type="compositionally biased region" description="Basic and acidic residues" evidence="1">
    <location>
        <begin position="382"/>
        <end position="392"/>
    </location>
</feature>
<organism evidence="2 3">
    <name type="scientific">Mycena metata</name>
    <dbReference type="NCBI Taxonomy" id="1033252"/>
    <lineage>
        <taxon>Eukaryota</taxon>
        <taxon>Fungi</taxon>
        <taxon>Dikarya</taxon>
        <taxon>Basidiomycota</taxon>
        <taxon>Agaricomycotina</taxon>
        <taxon>Agaricomycetes</taxon>
        <taxon>Agaricomycetidae</taxon>
        <taxon>Agaricales</taxon>
        <taxon>Marasmiineae</taxon>
        <taxon>Mycenaceae</taxon>
        <taxon>Mycena</taxon>
    </lineage>
</organism>
<dbReference type="EMBL" id="JARKIB010000752">
    <property type="protein sequence ID" value="KAJ7692786.1"/>
    <property type="molecule type" value="Genomic_DNA"/>
</dbReference>
<accession>A0AAD7DJE5</accession>
<feature type="compositionally biased region" description="Polar residues" evidence="1">
    <location>
        <begin position="151"/>
        <end position="174"/>
    </location>
</feature>
<proteinExistence type="predicted"/>
<keyword evidence="3" id="KW-1185">Reference proteome</keyword>
<name>A0AAD7DJE5_9AGAR</name>
<dbReference type="AlphaFoldDB" id="A0AAD7DJE5"/>
<feature type="region of interest" description="Disordered" evidence="1">
    <location>
        <begin position="353"/>
        <end position="392"/>
    </location>
</feature>
<evidence type="ECO:0000313" key="2">
    <source>
        <dbReference type="EMBL" id="KAJ7692786.1"/>
    </source>
</evidence>
<protein>
    <submittedName>
        <fullName evidence="2">Uncharacterized protein</fullName>
    </submittedName>
</protein>
<evidence type="ECO:0000256" key="1">
    <source>
        <dbReference type="SAM" id="MobiDB-lite"/>
    </source>
</evidence>
<dbReference type="Proteomes" id="UP001215598">
    <property type="component" value="Unassembled WGS sequence"/>
</dbReference>
<feature type="compositionally biased region" description="Basic and acidic residues" evidence="1">
    <location>
        <begin position="361"/>
        <end position="371"/>
    </location>
</feature>
<comment type="caution">
    <text evidence="2">The sequence shown here is derived from an EMBL/GenBank/DDBJ whole genome shotgun (WGS) entry which is preliminary data.</text>
</comment>
<reference evidence="2" key="1">
    <citation type="submission" date="2023-03" db="EMBL/GenBank/DDBJ databases">
        <title>Massive genome expansion in bonnet fungi (Mycena s.s.) driven by repeated elements and novel gene families across ecological guilds.</title>
        <authorList>
            <consortium name="Lawrence Berkeley National Laboratory"/>
            <person name="Harder C.B."/>
            <person name="Miyauchi S."/>
            <person name="Viragh M."/>
            <person name="Kuo A."/>
            <person name="Thoen E."/>
            <person name="Andreopoulos B."/>
            <person name="Lu D."/>
            <person name="Skrede I."/>
            <person name="Drula E."/>
            <person name="Henrissat B."/>
            <person name="Morin E."/>
            <person name="Kohler A."/>
            <person name="Barry K."/>
            <person name="LaButti K."/>
            <person name="Morin E."/>
            <person name="Salamov A."/>
            <person name="Lipzen A."/>
            <person name="Mereny Z."/>
            <person name="Hegedus B."/>
            <person name="Baldrian P."/>
            <person name="Stursova M."/>
            <person name="Weitz H."/>
            <person name="Taylor A."/>
            <person name="Grigoriev I.V."/>
            <person name="Nagy L.G."/>
            <person name="Martin F."/>
            <person name="Kauserud H."/>
        </authorList>
    </citation>
    <scope>NUCLEOTIDE SEQUENCE</scope>
    <source>
        <strain evidence="2">CBHHK182m</strain>
    </source>
</reference>
<evidence type="ECO:0000313" key="3">
    <source>
        <dbReference type="Proteomes" id="UP001215598"/>
    </source>
</evidence>
<sequence>MSSSSTFRRVWSQQDLLVTEVDAVLGQQTRRRVGLLWSRASGVQRPKGEVAQLFAGLFPPPPRRAQVPASANASSQTLPPPSPTTLPRTGGTVSVPEDAAVVLANAAAALIPVVASVVRDALGAPHMWCSRRHPYNAVLANAARKRCHPRSPTTPRTAVLSNPSATATSGSQLLSTPARSHAHCALERKRRRTHRTQTLPPPRPASAFVRPAAPRPCNLARTTGGTLHCAYPPCTPQPNDCPRPVWVQDSGGSFTSYIFFSFTAFTWLTRQLGPTPYPIAPPAAPRPCTHAHRRRRIHTPPPRPLLHYQPPLDLAHTRTAVAAYAHHPRVRVCQTPAALDLCTHKTSRERACNQTYPKSLPLRDPHPEKPPSLRAGSRARRTYADSDERRAQ</sequence>
<feature type="region of interest" description="Disordered" evidence="1">
    <location>
        <begin position="146"/>
        <end position="174"/>
    </location>
</feature>
<feature type="region of interest" description="Disordered" evidence="1">
    <location>
        <begin position="187"/>
        <end position="210"/>
    </location>
</feature>
<feature type="region of interest" description="Disordered" evidence="1">
    <location>
        <begin position="61"/>
        <end position="92"/>
    </location>
</feature>
<gene>
    <name evidence="2" type="ORF">B0H16DRAFT_1751805</name>
</gene>